<gene>
    <name evidence="1" type="ORF">K6Y31_03660</name>
</gene>
<name>A0ABS8W5U3_9GAMM</name>
<organism evidence="1 2">
    <name type="scientific">Motilimonas cestriensis</name>
    <dbReference type="NCBI Taxonomy" id="2742685"/>
    <lineage>
        <taxon>Bacteria</taxon>
        <taxon>Pseudomonadati</taxon>
        <taxon>Pseudomonadota</taxon>
        <taxon>Gammaproteobacteria</taxon>
        <taxon>Alteromonadales</taxon>
        <taxon>Alteromonadales genera incertae sedis</taxon>
        <taxon>Motilimonas</taxon>
    </lineage>
</organism>
<dbReference type="RefSeq" id="WP_232801583.1">
    <property type="nucleotide sequence ID" value="NZ_JAIMJA010000003.1"/>
</dbReference>
<dbReference type="InterPro" id="IPR021378">
    <property type="entry name" value="DUF3010"/>
</dbReference>
<evidence type="ECO:0000313" key="1">
    <source>
        <dbReference type="EMBL" id="MCE2593908.1"/>
    </source>
</evidence>
<reference evidence="1 2" key="1">
    <citation type="journal article" date="2022" name="Environ. Microbiol. Rep.">
        <title>Eco-phylogenetic analyses reveal divergent evolution of vitamin B12 metabolism in the marine bacterial family 'Psychromonadaceae'.</title>
        <authorList>
            <person name="Jin X."/>
            <person name="Yang Y."/>
            <person name="Cao H."/>
            <person name="Gao B."/>
            <person name="Zhao Z."/>
        </authorList>
    </citation>
    <scope>NUCLEOTIDE SEQUENCE [LARGE SCALE GENOMIC DNA]</scope>
    <source>
        <strain evidence="1 2">MKS20</strain>
    </source>
</reference>
<comment type="caution">
    <text evidence="1">The sequence shown here is derived from an EMBL/GenBank/DDBJ whole genome shotgun (WGS) entry which is preliminary data.</text>
</comment>
<dbReference type="EMBL" id="JAIMJA010000003">
    <property type="protein sequence ID" value="MCE2593908.1"/>
    <property type="molecule type" value="Genomic_DNA"/>
</dbReference>
<evidence type="ECO:0000313" key="2">
    <source>
        <dbReference type="Proteomes" id="UP001201273"/>
    </source>
</evidence>
<protein>
    <submittedName>
        <fullName evidence="1">DUF3010 family protein</fullName>
    </submittedName>
</protein>
<accession>A0ABS8W5U3</accession>
<keyword evidence="2" id="KW-1185">Reference proteome</keyword>
<proteinExistence type="predicted"/>
<dbReference type="Pfam" id="PF11215">
    <property type="entry name" value="DUF3010"/>
    <property type="match status" value="1"/>
</dbReference>
<dbReference type="Proteomes" id="UP001201273">
    <property type="component" value="Unassembled WGS sequence"/>
</dbReference>
<sequence length="146" mass="16292">MRVCGVEIQGSEAVISLLALDKGLFELPECRTRKFLLKDDADQALFKKFQFDFAKLVEDYKIEKVVIKSRPQKGKFAGGAVGFKIEAAIQLIDGLTVEFINGNTIKEQIKRNPIAIDFAVTGLKKFQEAAFTAAYANMTESMYSKD</sequence>